<dbReference type="InParanoid" id="G5A686"/>
<protein>
    <recommendedName>
        <fullName evidence="3">RxLR effector protein</fullName>
    </recommendedName>
</protein>
<evidence type="ECO:0000313" key="1">
    <source>
        <dbReference type="EMBL" id="EGZ08841.1"/>
    </source>
</evidence>
<dbReference type="OMA" id="HDSAQSK"/>
<dbReference type="EMBL" id="JH159160">
    <property type="protein sequence ID" value="EGZ08841.1"/>
    <property type="molecule type" value="Genomic_DNA"/>
</dbReference>
<organism evidence="1 2">
    <name type="scientific">Phytophthora sojae (strain P6497)</name>
    <name type="common">Soybean stem and root rot agent</name>
    <name type="synonym">Phytophthora megasperma f. sp. glycines</name>
    <dbReference type="NCBI Taxonomy" id="1094619"/>
    <lineage>
        <taxon>Eukaryota</taxon>
        <taxon>Sar</taxon>
        <taxon>Stramenopiles</taxon>
        <taxon>Oomycota</taxon>
        <taxon>Peronosporomycetes</taxon>
        <taxon>Peronosporales</taxon>
        <taxon>Peronosporaceae</taxon>
        <taxon>Phytophthora</taxon>
    </lineage>
</organism>
<gene>
    <name evidence="1" type="ORF">PHYSODRAFT_445681</name>
</gene>
<dbReference type="SMR" id="G5A686"/>
<reference evidence="1 2" key="1">
    <citation type="journal article" date="2006" name="Science">
        <title>Phytophthora genome sequences uncover evolutionary origins and mechanisms of pathogenesis.</title>
        <authorList>
            <person name="Tyler B.M."/>
            <person name="Tripathy S."/>
            <person name="Zhang X."/>
            <person name="Dehal P."/>
            <person name="Jiang R.H."/>
            <person name="Aerts A."/>
            <person name="Arredondo F.D."/>
            <person name="Baxter L."/>
            <person name="Bensasson D."/>
            <person name="Beynon J.L."/>
            <person name="Chapman J."/>
            <person name="Damasceno C.M."/>
            <person name="Dorrance A.E."/>
            <person name="Dou D."/>
            <person name="Dickerman A.W."/>
            <person name="Dubchak I.L."/>
            <person name="Garbelotto M."/>
            <person name="Gijzen M."/>
            <person name="Gordon S.G."/>
            <person name="Govers F."/>
            <person name="Grunwald N.J."/>
            <person name="Huang W."/>
            <person name="Ivors K.L."/>
            <person name="Jones R.W."/>
            <person name="Kamoun S."/>
            <person name="Krampis K."/>
            <person name="Lamour K.H."/>
            <person name="Lee M.K."/>
            <person name="McDonald W.H."/>
            <person name="Medina M."/>
            <person name="Meijer H.J."/>
            <person name="Nordberg E.K."/>
            <person name="Maclean D.J."/>
            <person name="Ospina-Giraldo M.D."/>
            <person name="Morris P.F."/>
            <person name="Phuntumart V."/>
            <person name="Putnam N.H."/>
            <person name="Rash S."/>
            <person name="Rose J.K."/>
            <person name="Sakihama Y."/>
            <person name="Salamov A.A."/>
            <person name="Savidor A."/>
            <person name="Scheuring C.F."/>
            <person name="Smith B.M."/>
            <person name="Sobral B.W."/>
            <person name="Terry A."/>
            <person name="Torto-Alalibo T.A."/>
            <person name="Win J."/>
            <person name="Xu Z."/>
            <person name="Zhang H."/>
            <person name="Grigoriev I.V."/>
            <person name="Rokhsar D.S."/>
            <person name="Boore J.L."/>
        </authorList>
    </citation>
    <scope>NUCLEOTIDE SEQUENCE [LARGE SCALE GENOMIC DNA]</scope>
    <source>
        <strain evidence="1 2">P6497</strain>
    </source>
</reference>
<keyword evidence="2" id="KW-1185">Reference proteome</keyword>
<feature type="non-terminal residue" evidence="1">
    <location>
        <position position="138"/>
    </location>
</feature>
<feature type="non-terminal residue" evidence="1">
    <location>
        <position position="1"/>
    </location>
</feature>
<dbReference type="KEGG" id="psoj:PHYSODRAFT_445681"/>
<dbReference type="GeneID" id="20652785"/>
<dbReference type="AlphaFoldDB" id="G5A686"/>
<proteinExistence type="predicted"/>
<name>G5A686_PHYSP</name>
<sequence>TRLLRSEAKVTMELKGLLHDSAQSKTFLQQWLNEDESVESVATKLRVYNLQHNVAVQHPNWNALVKYARMSARARHFAKFGTGYHSKAKTQEWLTRWAMQGKFDDYVAGKLGVSKLPKGQYKNHENYKAFKLFQEYRK</sequence>
<dbReference type="Proteomes" id="UP000002640">
    <property type="component" value="Unassembled WGS sequence"/>
</dbReference>
<evidence type="ECO:0008006" key="3">
    <source>
        <dbReference type="Google" id="ProtNLM"/>
    </source>
</evidence>
<evidence type="ECO:0000313" key="2">
    <source>
        <dbReference type="Proteomes" id="UP000002640"/>
    </source>
</evidence>
<dbReference type="RefSeq" id="XP_009535474.1">
    <property type="nucleotide sequence ID" value="XM_009537179.1"/>
</dbReference>
<accession>G5A686</accession>